<name>W1YBP0_9ZZZZ</name>
<sequence>THHGFIEQINNGDLPANSYLKKTILEIIQQLAGLT</sequence>
<proteinExistence type="predicted"/>
<evidence type="ECO:0000313" key="1">
    <source>
        <dbReference type="EMBL" id="ETJ39927.1"/>
    </source>
</evidence>
<gene>
    <name evidence="1" type="ORF">Q604_UNBC06181G0001</name>
</gene>
<accession>W1YBP0</accession>
<comment type="caution">
    <text evidence="1">The sequence shown here is derived from an EMBL/GenBank/DDBJ whole genome shotgun (WGS) entry which is preliminary data.</text>
</comment>
<reference evidence="1" key="1">
    <citation type="submission" date="2013-12" db="EMBL/GenBank/DDBJ databases">
        <title>A Varibaculum cambriense genome reconstructed from a premature infant gut community with otherwise low bacterial novelty that shifts toward anaerobic metabolism during the third week of life.</title>
        <authorList>
            <person name="Brown C.T."/>
            <person name="Sharon I."/>
            <person name="Thomas B.C."/>
            <person name="Castelle C.J."/>
            <person name="Morowitz M.J."/>
            <person name="Banfield J.F."/>
        </authorList>
    </citation>
    <scope>NUCLEOTIDE SEQUENCE</scope>
</reference>
<protein>
    <submittedName>
        <fullName evidence="1">Uncharacterized protein</fullName>
    </submittedName>
</protein>
<dbReference type="AlphaFoldDB" id="W1YBP0"/>
<dbReference type="EMBL" id="AZMM01006181">
    <property type="protein sequence ID" value="ETJ39927.1"/>
    <property type="molecule type" value="Genomic_DNA"/>
</dbReference>
<organism evidence="1">
    <name type="scientific">human gut metagenome</name>
    <dbReference type="NCBI Taxonomy" id="408170"/>
    <lineage>
        <taxon>unclassified sequences</taxon>
        <taxon>metagenomes</taxon>
        <taxon>organismal metagenomes</taxon>
    </lineage>
</organism>
<feature type="non-terminal residue" evidence="1">
    <location>
        <position position="1"/>
    </location>
</feature>